<evidence type="ECO:0000256" key="2">
    <source>
        <dbReference type="ARBA" id="ARBA00022642"/>
    </source>
</evidence>
<accession>A0A2J6WND8</accession>
<dbReference type="GO" id="GO:0019363">
    <property type="term" value="P:pyridine nucleotide biosynthetic process"/>
    <property type="evidence" value="ECO:0007669"/>
    <property type="project" value="UniProtKB-KW"/>
</dbReference>
<dbReference type="PANTHER" id="PTHR11080:SF2">
    <property type="entry name" value="LD05707P"/>
    <property type="match status" value="1"/>
</dbReference>
<organism evidence="9 10">
    <name type="scientific">Calditerrivibrio nitroreducens</name>
    <dbReference type="NCBI Taxonomy" id="477976"/>
    <lineage>
        <taxon>Bacteria</taxon>
        <taxon>Pseudomonadati</taxon>
        <taxon>Deferribacterota</taxon>
        <taxon>Deferribacteres</taxon>
        <taxon>Deferribacterales</taxon>
        <taxon>Calditerrivibrionaceae</taxon>
    </lineage>
</organism>
<reference evidence="9 10" key="1">
    <citation type="submission" date="2018-01" db="EMBL/GenBank/DDBJ databases">
        <title>Metagenomic assembled genomes from two thermal pools in the Uzon Caldera, Kamchatka, Russia.</title>
        <authorList>
            <person name="Wilkins L."/>
            <person name="Ettinger C."/>
        </authorList>
    </citation>
    <scope>NUCLEOTIDE SEQUENCE [LARGE SCALE GENOMIC DNA]</scope>
    <source>
        <strain evidence="9">ZAV-05</strain>
    </source>
</reference>
<evidence type="ECO:0000256" key="6">
    <source>
        <dbReference type="ARBA" id="ARBA00039017"/>
    </source>
</evidence>
<name>A0A2J6WND8_9BACT</name>
<dbReference type="EC" id="3.5.1.19" evidence="6"/>
<dbReference type="SUPFAM" id="SSF52499">
    <property type="entry name" value="Isochorismatase-like hydrolases"/>
    <property type="match status" value="1"/>
</dbReference>
<dbReference type="InterPro" id="IPR052347">
    <property type="entry name" value="Isochorismatase_Nicotinamidase"/>
</dbReference>
<dbReference type="AlphaFoldDB" id="A0A2J6WND8"/>
<dbReference type="Pfam" id="PF00857">
    <property type="entry name" value="Isochorismatase"/>
    <property type="match status" value="1"/>
</dbReference>
<sequence>MRALLIVDLQNDFCPGGALAVPDGDKIVPVINSIMDKFDLVVSSQDWHPDEGEHFKKWPPHCIQNTRGGDFHPDLRSDKIDIKLLKGTDGSDTGYSAFEATNIDLVKLLKEKNIDKLYITGLATEYCVKATAIDAAKNGFDTYLIVDATKGLDEEKSRKTIEELEKIGVKPVVSTEIL</sequence>
<comment type="similarity">
    <text evidence="1">Belongs to the isochorismatase family.</text>
</comment>
<evidence type="ECO:0000256" key="4">
    <source>
        <dbReference type="ARBA" id="ARBA00022801"/>
    </source>
</evidence>
<evidence type="ECO:0000313" key="9">
    <source>
        <dbReference type="EMBL" id="PMP71917.1"/>
    </source>
</evidence>
<proteinExistence type="inferred from homology"/>
<dbReference type="Gene3D" id="3.40.50.850">
    <property type="entry name" value="Isochorismatase-like"/>
    <property type="match status" value="1"/>
</dbReference>
<dbReference type="InterPro" id="IPR000868">
    <property type="entry name" value="Isochorismatase-like_dom"/>
</dbReference>
<keyword evidence="4" id="KW-0378">Hydrolase</keyword>
<dbReference type="GO" id="GO:0008936">
    <property type="term" value="F:nicotinamidase activity"/>
    <property type="evidence" value="ECO:0007669"/>
    <property type="project" value="UniProtKB-EC"/>
</dbReference>
<dbReference type="EMBL" id="PNIN01000032">
    <property type="protein sequence ID" value="PMP71917.1"/>
    <property type="molecule type" value="Genomic_DNA"/>
</dbReference>
<dbReference type="GO" id="GO:0046872">
    <property type="term" value="F:metal ion binding"/>
    <property type="evidence" value="ECO:0007669"/>
    <property type="project" value="UniProtKB-KW"/>
</dbReference>
<evidence type="ECO:0000256" key="5">
    <source>
        <dbReference type="ARBA" id="ARBA00037900"/>
    </source>
</evidence>
<dbReference type="Proteomes" id="UP000242881">
    <property type="component" value="Unassembled WGS sequence"/>
</dbReference>
<dbReference type="CDD" id="cd01011">
    <property type="entry name" value="nicotinamidase"/>
    <property type="match status" value="1"/>
</dbReference>
<evidence type="ECO:0000313" key="10">
    <source>
        <dbReference type="Proteomes" id="UP000242881"/>
    </source>
</evidence>
<comment type="caution">
    <text evidence="9">The sequence shown here is derived from an EMBL/GenBank/DDBJ whole genome shotgun (WGS) entry which is preliminary data.</text>
</comment>
<dbReference type="PANTHER" id="PTHR11080">
    <property type="entry name" value="PYRAZINAMIDASE/NICOTINAMIDASE"/>
    <property type="match status" value="1"/>
</dbReference>
<evidence type="ECO:0000259" key="8">
    <source>
        <dbReference type="Pfam" id="PF00857"/>
    </source>
</evidence>
<dbReference type="RefSeq" id="WP_424606122.1">
    <property type="nucleotide sequence ID" value="NZ_JBNAVA010000011.1"/>
</dbReference>
<evidence type="ECO:0000256" key="3">
    <source>
        <dbReference type="ARBA" id="ARBA00022723"/>
    </source>
</evidence>
<dbReference type="InterPro" id="IPR036380">
    <property type="entry name" value="Isochorismatase-like_sf"/>
</dbReference>
<keyword evidence="2" id="KW-0662">Pyridine nucleotide biosynthesis</keyword>
<protein>
    <recommendedName>
        <fullName evidence="6">nicotinamidase</fullName>
        <ecNumber evidence="6">3.5.1.19</ecNumber>
    </recommendedName>
    <alternativeName>
        <fullName evidence="7">Nicotinamide deamidase</fullName>
    </alternativeName>
</protein>
<evidence type="ECO:0000256" key="7">
    <source>
        <dbReference type="ARBA" id="ARBA00043224"/>
    </source>
</evidence>
<comment type="pathway">
    <text evidence="5">Cofactor biosynthesis; nicotinate biosynthesis; nicotinate from nicotinamide: step 1/1.</text>
</comment>
<keyword evidence="3" id="KW-0479">Metal-binding</keyword>
<evidence type="ECO:0000256" key="1">
    <source>
        <dbReference type="ARBA" id="ARBA00006336"/>
    </source>
</evidence>
<feature type="domain" description="Isochorismatase-like" evidence="8">
    <location>
        <begin position="3"/>
        <end position="171"/>
    </location>
</feature>
<gene>
    <name evidence="9" type="ORF">C0187_02920</name>
</gene>